<dbReference type="PANTHER" id="PTHR43701">
    <property type="entry name" value="MEMBRANE TRANSPORTER PROTEIN MJ0441-RELATED"/>
    <property type="match status" value="1"/>
</dbReference>
<dbReference type="InterPro" id="IPR051598">
    <property type="entry name" value="TSUP/Inactive_protease-like"/>
</dbReference>
<keyword evidence="2 5" id="KW-0812">Transmembrane</keyword>
<gene>
    <name evidence="6" type="ordered locus">Mpet_1324</name>
</gene>
<feature type="transmembrane region" description="Helical" evidence="5">
    <location>
        <begin position="99"/>
        <end position="118"/>
    </location>
</feature>
<evidence type="ECO:0000256" key="5">
    <source>
        <dbReference type="RuleBase" id="RU363041"/>
    </source>
</evidence>
<dbReference type="InterPro" id="IPR002781">
    <property type="entry name" value="TM_pro_TauE-like"/>
</dbReference>
<sequence length="269" mass="28401">MTPEVIVFIVIIAFIVGMIASILGIGGGTLNVPVLILVFSFDQITAIALSLTIGVAISFTSMVNYAWQQRILYKTALFLGVPAVGVSVLSVLVSISLPVITLKLILIAILLVIASTLLKPDLISLPEIKKGPEYHDGCKNRYGDEFSGDFHALHMITWGSSGGLLNGLTGLGGGSINVPAMIAAKIPPHYATATSTMVVFLACMAASIMHAELGNIHSLGFLALYITGAVCGAVAGTRYARKLRSSQLSFGFGLFLIFVCIIMAINLFL</sequence>
<feature type="transmembrane region" description="Helical" evidence="5">
    <location>
        <begin position="190"/>
        <end position="210"/>
    </location>
</feature>
<name>E1REC1_METP4</name>
<feature type="transmembrane region" description="Helical" evidence="5">
    <location>
        <begin position="71"/>
        <end position="93"/>
    </location>
</feature>
<organism evidence="6 7">
    <name type="scientific">Methanolacinia petrolearia (strain DSM 11571 / OCM 486 / SEBR 4847)</name>
    <name type="common">Methanoplanus petrolearius</name>
    <dbReference type="NCBI Taxonomy" id="679926"/>
    <lineage>
        <taxon>Archaea</taxon>
        <taxon>Methanobacteriati</taxon>
        <taxon>Methanobacteriota</taxon>
        <taxon>Stenosarchaea group</taxon>
        <taxon>Methanomicrobia</taxon>
        <taxon>Methanomicrobiales</taxon>
        <taxon>Methanomicrobiaceae</taxon>
        <taxon>Methanolacinia</taxon>
    </lineage>
</organism>
<evidence type="ECO:0000256" key="3">
    <source>
        <dbReference type="ARBA" id="ARBA00022989"/>
    </source>
</evidence>
<keyword evidence="5" id="KW-1003">Cell membrane</keyword>
<accession>E1REC1</accession>
<dbReference type="Pfam" id="PF01925">
    <property type="entry name" value="TauE"/>
    <property type="match status" value="1"/>
</dbReference>
<feature type="transmembrane region" description="Helical" evidence="5">
    <location>
        <begin position="216"/>
        <end position="236"/>
    </location>
</feature>
<reference evidence="6 7" key="1">
    <citation type="journal article" date="2010" name="Stand. Genomic Sci.">
        <title>Complete genome sequence of Methanoplanus petrolearius type strain (SEBR 4847).</title>
        <authorList>
            <person name="Brambilla E."/>
            <person name="Djao O.D."/>
            <person name="Daligault H."/>
            <person name="Lapidus A."/>
            <person name="Lucas S."/>
            <person name="Hammon N."/>
            <person name="Nolan M."/>
            <person name="Tice H."/>
            <person name="Cheng J.F."/>
            <person name="Han C."/>
            <person name="Tapia R."/>
            <person name="Goodwin L."/>
            <person name="Pitluck S."/>
            <person name="Liolios K."/>
            <person name="Ivanova N."/>
            <person name="Mavromatis K."/>
            <person name="Mikhailova N."/>
            <person name="Pati A."/>
            <person name="Chen A."/>
            <person name="Palaniappan K."/>
            <person name="Land M."/>
            <person name="Hauser L."/>
            <person name="Chang Y.J."/>
            <person name="Jeffries C.D."/>
            <person name="Rohde M."/>
            <person name="Spring S."/>
            <person name="Sikorski J."/>
            <person name="Goker M."/>
            <person name="Woyke T."/>
            <person name="Bristow J."/>
            <person name="Eisen J.A."/>
            <person name="Markowitz V."/>
            <person name="Hugenholtz P."/>
            <person name="Kyrpides N.C."/>
            <person name="Klenk H.P."/>
        </authorList>
    </citation>
    <scope>NUCLEOTIDE SEQUENCE [LARGE SCALE GENOMIC DNA]</scope>
    <source>
        <strain evidence="7">DSM 11571 / OCM 486 / SEBR 4847</strain>
    </source>
</reference>
<keyword evidence="7" id="KW-1185">Reference proteome</keyword>
<dbReference type="STRING" id="679926.Mpet_1324"/>
<feature type="transmembrane region" description="Helical" evidence="5">
    <location>
        <begin position="32"/>
        <end position="59"/>
    </location>
</feature>
<proteinExistence type="inferred from homology"/>
<dbReference type="AlphaFoldDB" id="E1REC1"/>
<dbReference type="PANTHER" id="PTHR43701:SF2">
    <property type="entry name" value="MEMBRANE TRANSPORTER PROTEIN YJNA-RELATED"/>
    <property type="match status" value="1"/>
</dbReference>
<dbReference type="OrthoDB" id="57092at2157"/>
<evidence type="ECO:0000313" key="6">
    <source>
        <dbReference type="EMBL" id="ADN36084.1"/>
    </source>
</evidence>
<evidence type="ECO:0000256" key="1">
    <source>
        <dbReference type="ARBA" id="ARBA00004141"/>
    </source>
</evidence>
<evidence type="ECO:0000256" key="4">
    <source>
        <dbReference type="ARBA" id="ARBA00023136"/>
    </source>
</evidence>
<evidence type="ECO:0000313" key="7">
    <source>
        <dbReference type="Proteomes" id="UP000006565"/>
    </source>
</evidence>
<feature type="transmembrane region" description="Helical" evidence="5">
    <location>
        <begin position="5"/>
        <end position="26"/>
    </location>
</feature>
<protein>
    <recommendedName>
        <fullName evidence="5">Probable membrane transporter protein</fullName>
    </recommendedName>
</protein>
<dbReference type="eggNOG" id="arCOG02050">
    <property type="taxonomic scope" value="Archaea"/>
</dbReference>
<feature type="transmembrane region" description="Helical" evidence="5">
    <location>
        <begin position="248"/>
        <end position="268"/>
    </location>
</feature>
<dbReference type="GeneID" id="9743791"/>
<evidence type="ECO:0000256" key="2">
    <source>
        <dbReference type="ARBA" id="ARBA00022692"/>
    </source>
</evidence>
<dbReference type="HOGENOM" id="CLU_045498_5_3_2"/>
<dbReference type="EMBL" id="CP002117">
    <property type="protein sequence ID" value="ADN36084.1"/>
    <property type="molecule type" value="Genomic_DNA"/>
</dbReference>
<dbReference type="RefSeq" id="WP_013329261.1">
    <property type="nucleotide sequence ID" value="NC_014507.1"/>
</dbReference>
<comment type="similarity">
    <text evidence="5">Belongs to the 4-toluene sulfonate uptake permease (TSUP) (TC 2.A.102) family.</text>
</comment>
<dbReference type="Proteomes" id="UP000006565">
    <property type="component" value="Chromosome"/>
</dbReference>
<keyword evidence="4 5" id="KW-0472">Membrane</keyword>
<keyword evidence="3 5" id="KW-1133">Transmembrane helix</keyword>
<dbReference type="GO" id="GO:0005886">
    <property type="term" value="C:plasma membrane"/>
    <property type="evidence" value="ECO:0007669"/>
    <property type="project" value="UniProtKB-SubCell"/>
</dbReference>
<comment type="subcellular location">
    <subcellularLocation>
        <location evidence="5">Cell membrane</location>
        <topology evidence="5">Multi-pass membrane protein</topology>
    </subcellularLocation>
    <subcellularLocation>
        <location evidence="1">Membrane</location>
        <topology evidence="1">Multi-pass membrane protein</topology>
    </subcellularLocation>
</comment>
<dbReference type="KEGG" id="mpi:Mpet_1324"/>